<evidence type="ECO:0000313" key="2">
    <source>
        <dbReference type="EMBL" id="QGW29512.1"/>
    </source>
</evidence>
<gene>
    <name evidence="2" type="ORF">GLV81_16595</name>
</gene>
<dbReference type="Pfam" id="PF14362">
    <property type="entry name" value="DUF4407"/>
    <property type="match status" value="1"/>
</dbReference>
<keyword evidence="3" id="KW-1185">Reference proteome</keyword>
<feature type="transmembrane region" description="Helical" evidence="1">
    <location>
        <begin position="43"/>
        <end position="64"/>
    </location>
</feature>
<accession>A0A6I6GRD9</accession>
<evidence type="ECO:0000313" key="3">
    <source>
        <dbReference type="Proteomes" id="UP000426027"/>
    </source>
</evidence>
<dbReference type="RefSeq" id="WP_157479864.1">
    <property type="nucleotide sequence ID" value="NZ_CP046566.1"/>
</dbReference>
<keyword evidence="1" id="KW-0812">Transmembrane</keyword>
<proteinExistence type="predicted"/>
<dbReference type="EMBL" id="CP046566">
    <property type="protein sequence ID" value="QGW29512.1"/>
    <property type="molecule type" value="Genomic_DNA"/>
</dbReference>
<name>A0A6I6GRD9_9BACT</name>
<dbReference type="InterPro" id="IPR025519">
    <property type="entry name" value="DUF4407"/>
</dbReference>
<protein>
    <submittedName>
        <fullName evidence="2">DUF4407 domain-containing protein</fullName>
    </submittedName>
</protein>
<dbReference type="Proteomes" id="UP000426027">
    <property type="component" value="Chromosome"/>
</dbReference>
<feature type="transmembrane region" description="Helical" evidence="1">
    <location>
        <begin position="70"/>
        <end position="91"/>
    </location>
</feature>
<evidence type="ECO:0000256" key="1">
    <source>
        <dbReference type="SAM" id="Phobius"/>
    </source>
</evidence>
<keyword evidence="1" id="KW-1133">Transmembrane helix</keyword>
<reference evidence="2 3" key="1">
    <citation type="submission" date="2019-11" db="EMBL/GenBank/DDBJ databases">
        <authorList>
            <person name="Im W.T."/>
        </authorList>
    </citation>
    <scope>NUCLEOTIDE SEQUENCE [LARGE SCALE GENOMIC DNA]</scope>
    <source>
        <strain evidence="2 3">SB-02</strain>
    </source>
</reference>
<sequence>MTHPRKATILPPFQPSINSFGGWLAAEPSLLQQYTVDRNRFRIIGLTVGCTGVFAVLAWTYFFSTTTAPTWSLLPLGFFMGFVIVNIDRALDQNHESVQKAMAAAACCAWCWHWLLVCLWHNLPCCTSSIRK</sequence>
<organism evidence="2 3">
    <name type="scientific">Phnomibacter ginsenosidimutans</name>
    <dbReference type="NCBI Taxonomy" id="2676868"/>
    <lineage>
        <taxon>Bacteria</taxon>
        <taxon>Pseudomonadati</taxon>
        <taxon>Bacteroidota</taxon>
        <taxon>Chitinophagia</taxon>
        <taxon>Chitinophagales</taxon>
        <taxon>Chitinophagaceae</taxon>
        <taxon>Phnomibacter</taxon>
    </lineage>
</organism>
<keyword evidence="1" id="KW-0472">Membrane</keyword>
<dbReference type="AlphaFoldDB" id="A0A6I6GRD9"/>
<dbReference type="KEGG" id="fls:GLV81_16595"/>